<evidence type="ECO:0000256" key="5">
    <source>
        <dbReference type="ARBA" id="ARBA00022801"/>
    </source>
</evidence>
<feature type="transmembrane region" description="Helical" evidence="10">
    <location>
        <begin position="195"/>
        <end position="213"/>
    </location>
</feature>
<dbReference type="Pfam" id="PF01920">
    <property type="entry name" value="Prefoldin_2"/>
    <property type="match status" value="1"/>
</dbReference>
<dbReference type="GO" id="GO:0046513">
    <property type="term" value="P:ceramide biosynthetic process"/>
    <property type="evidence" value="ECO:0007669"/>
    <property type="project" value="TreeGrafter"/>
</dbReference>
<dbReference type="CDD" id="cd23164">
    <property type="entry name" value="Prefoldin_1"/>
    <property type="match status" value="1"/>
</dbReference>
<dbReference type="GO" id="GO:0016811">
    <property type="term" value="F:hydrolase activity, acting on carbon-nitrogen (but not peptide) bonds, in linear amides"/>
    <property type="evidence" value="ECO:0007669"/>
    <property type="project" value="InterPro"/>
</dbReference>
<keyword evidence="8" id="KW-0479">Metal-binding</keyword>
<proteinExistence type="inferred from homology"/>
<evidence type="ECO:0000256" key="6">
    <source>
        <dbReference type="ARBA" id="ARBA00022989"/>
    </source>
</evidence>
<evidence type="ECO:0000256" key="8">
    <source>
        <dbReference type="PIRSR" id="PIRSR608901-1"/>
    </source>
</evidence>
<feature type="binding site" evidence="9">
    <location>
        <position position="245"/>
    </location>
    <ligand>
        <name>Zn(2+)</name>
        <dbReference type="ChEBI" id="CHEBI:29105"/>
        <note>catalytic</note>
    </ligand>
</feature>
<keyword evidence="7 10" id="KW-0472">Membrane</keyword>
<keyword evidence="4 10" id="KW-0812">Transmembrane</keyword>
<comment type="caution">
    <text evidence="11">The sequence shown here is derived from an EMBL/GenBank/DDBJ whole genome shotgun (WGS) entry which is preliminary data.</text>
</comment>
<dbReference type="GO" id="GO:0016272">
    <property type="term" value="C:prefoldin complex"/>
    <property type="evidence" value="ECO:0007669"/>
    <property type="project" value="InterPro"/>
</dbReference>
<dbReference type="GO" id="GO:0006457">
    <property type="term" value="P:protein folding"/>
    <property type="evidence" value="ECO:0007669"/>
    <property type="project" value="InterPro"/>
</dbReference>
<dbReference type="GO" id="GO:0051082">
    <property type="term" value="F:unfolded protein binding"/>
    <property type="evidence" value="ECO:0007669"/>
    <property type="project" value="InterPro"/>
</dbReference>
<dbReference type="EMBL" id="MU865297">
    <property type="protein sequence ID" value="KAK4230706.1"/>
    <property type="molecule type" value="Genomic_DNA"/>
</dbReference>
<evidence type="ECO:0000256" key="10">
    <source>
        <dbReference type="SAM" id="Phobius"/>
    </source>
</evidence>
<comment type="subcellular location">
    <subcellularLocation>
        <location evidence="1">Membrane</location>
        <topology evidence="1">Multi-pass membrane protein</topology>
    </subcellularLocation>
</comment>
<keyword evidence="6 10" id="KW-1133">Transmembrane helix</keyword>
<feature type="transmembrane region" description="Helical" evidence="10">
    <location>
        <begin position="127"/>
        <end position="145"/>
    </location>
</feature>
<accession>A0AAN7BW20</accession>
<organism evidence="11 12">
    <name type="scientific">Podospora fimiseda</name>
    <dbReference type="NCBI Taxonomy" id="252190"/>
    <lineage>
        <taxon>Eukaryota</taxon>
        <taxon>Fungi</taxon>
        <taxon>Dikarya</taxon>
        <taxon>Ascomycota</taxon>
        <taxon>Pezizomycotina</taxon>
        <taxon>Sordariomycetes</taxon>
        <taxon>Sordariomycetidae</taxon>
        <taxon>Sordariales</taxon>
        <taxon>Podosporaceae</taxon>
        <taxon>Podospora</taxon>
    </lineage>
</organism>
<dbReference type="Pfam" id="PF05875">
    <property type="entry name" value="Ceramidase"/>
    <property type="match status" value="1"/>
</dbReference>
<comment type="cofactor">
    <cofactor evidence="9">
        <name>Zn(2+)</name>
        <dbReference type="ChEBI" id="CHEBI:29105"/>
    </cofactor>
</comment>
<keyword evidence="12" id="KW-1185">Reference proteome</keyword>
<dbReference type="SUPFAM" id="SSF46579">
    <property type="entry name" value="Prefoldin"/>
    <property type="match status" value="1"/>
</dbReference>
<feature type="transmembrane region" description="Helical" evidence="10">
    <location>
        <begin position="103"/>
        <end position="120"/>
    </location>
</feature>
<evidence type="ECO:0000256" key="4">
    <source>
        <dbReference type="ARBA" id="ARBA00022692"/>
    </source>
</evidence>
<evidence type="ECO:0000256" key="9">
    <source>
        <dbReference type="PIRSR" id="PIRSR608901-2"/>
    </source>
</evidence>
<evidence type="ECO:0000313" key="12">
    <source>
        <dbReference type="Proteomes" id="UP001301958"/>
    </source>
</evidence>
<feature type="binding site" evidence="8">
    <location>
        <position position="42"/>
    </location>
    <ligand>
        <name>Ca(2+)</name>
        <dbReference type="ChEBI" id="CHEBI:29108"/>
    </ligand>
</feature>
<evidence type="ECO:0000256" key="3">
    <source>
        <dbReference type="ARBA" id="ARBA00009780"/>
    </source>
</evidence>
<gene>
    <name evidence="11" type="ORF">QBC38DRAFT_507285</name>
</gene>
<name>A0AAN7BW20_9PEZI</name>
<keyword evidence="9" id="KW-0862">Zinc</keyword>
<protein>
    <submittedName>
        <fullName evidence="11">Ceramidase-domain-containing protein</fullName>
    </submittedName>
</protein>
<dbReference type="PANTHER" id="PTHR46187:SF3">
    <property type="entry name" value="ALKALINE CERAMIDASE 3"/>
    <property type="match status" value="1"/>
</dbReference>
<comment type="similarity">
    <text evidence="2">Belongs to the prefoldin subunit beta family.</text>
</comment>
<dbReference type="InterPro" id="IPR002777">
    <property type="entry name" value="PFD_beta-like"/>
</dbReference>
<dbReference type="InterPro" id="IPR008901">
    <property type="entry name" value="ACER"/>
</dbReference>
<evidence type="ECO:0000256" key="2">
    <source>
        <dbReference type="ARBA" id="ARBA00008045"/>
    </source>
</evidence>
<feature type="transmembrane region" description="Helical" evidence="10">
    <location>
        <begin position="69"/>
        <end position="91"/>
    </location>
</feature>
<keyword evidence="8" id="KW-0106">Calcium</keyword>
<comment type="similarity">
    <text evidence="3">Belongs to the alkaline ceramidase family.</text>
</comment>
<feature type="binding site" evidence="9">
    <location>
        <position position="90"/>
    </location>
    <ligand>
        <name>Zn(2+)</name>
        <dbReference type="ChEBI" id="CHEBI:29105"/>
        <note>catalytic</note>
    </ligand>
</feature>
<dbReference type="InterPro" id="IPR009053">
    <property type="entry name" value="Prefoldin"/>
</dbReference>
<dbReference type="AlphaFoldDB" id="A0AAN7BW20"/>
<feature type="binding site" evidence="9">
    <location>
        <position position="241"/>
    </location>
    <ligand>
        <name>Zn(2+)</name>
        <dbReference type="ChEBI" id="CHEBI:29105"/>
        <note>catalytic</note>
    </ligand>
</feature>
<dbReference type="GO" id="GO:0046514">
    <property type="term" value="P:ceramide catabolic process"/>
    <property type="evidence" value="ECO:0007669"/>
    <property type="project" value="TreeGrafter"/>
</dbReference>
<dbReference type="GO" id="GO:0046872">
    <property type="term" value="F:metal ion binding"/>
    <property type="evidence" value="ECO:0007669"/>
    <property type="project" value="UniProtKB-KW"/>
</dbReference>
<dbReference type="Gene3D" id="1.10.287.370">
    <property type="match status" value="1"/>
</dbReference>
<feature type="binding site" evidence="8">
    <location>
        <position position="29"/>
    </location>
    <ligand>
        <name>Ca(2+)</name>
        <dbReference type="ChEBI" id="CHEBI:29108"/>
    </ligand>
</feature>
<sequence length="417" mass="47446">MEFFIPKMQVPYREARSGLWGNPTSTLNWCEEDYNITFYCAELVNTLTNLVFMYLGFKGLRNVFKYGHSKIFILAFLGYIVVGIGSMAFHSTLKYEMQLADELPMIYTVCIMAYATFSYNRPLKTQILIATGLVGLAAFITIYYLHAKDPVFHQVAYGLLTLSTIVRGFYVMYYKLKPALCKRNPVQGELILKQMWQLATSGIAMFLTGFFLWNLDNIFCKHITTTKQHLQLPWSVVLEGHGWWHILTGAGAYHLILWRLWSNKCLDGGEEEFVLDWVPMRTVPQVLVREIESQAIAAQQQIGLVRAHLASKQREMRLAQLTRSELSSLPPDTPVYEGVGKMCVFTLQSGTSICNLLLTLSLRFVGLPAPELQDKLGTQIKDIETETEALGKRLHYLETTAKNSQEHIEKMLKGGQA</sequence>
<evidence type="ECO:0000313" key="11">
    <source>
        <dbReference type="EMBL" id="KAK4230706.1"/>
    </source>
</evidence>
<reference evidence="11" key="1">
    <citation type="journal article" date="2023" name="Mol. Phylogenet. Evol.">
        <title>Genome-scale phylogeny and comparative genomics of the fungal order Sordariales.</title>
        <authorList>
            <person name="Hensen N."/>
            <person name="Bonometti L."/>
            <person name="Westerberg I."/>
            <person name="Brannstrom I.O."/>
            <person name="Guillou S."/>
            <person name="Cros-Aarteil S."/>
            <person name="Calhoun S."/>
            <person name="Haridas S."/>
            <person name="Kuo A."/>
            <person name="Mondo S."/>
            <person name="Pangilinan J."/>
            <person name="Riley R."/>
            <person name="LaButti K."/>
            <person name="Andreopoulos B."/>
            <person name="Lipzen A."/>
            <person name="Chen C."/>
            <person name="Yan M."/>
            <person name="Daum C."/>
            <person name="Ng V."/>
            <person name="Clum A."/>
            <person name="Steindorff A."/>
            <person name="Ohm R.A."/>
            <person name="Martin F."/>
            <person name="Silar P."/>
            <person name="Natvig D.O."/>
            <person name="Lalanne C."/>
            <person name="Gautier V."/>
            <person name="Ament-Velasquez S.L."/>
            <person name="Kruys A."/>
            <person name="Hutchinson M.I."/>
            <person name="Powell A.J."/>
            <person name="Barry K."/>
            <person name="Miller A.N."/>
            <person name="Grigoriev I.V."/>
            <person name="Debuchy R."/>
            <person name="Gladieux P."/>
            <person name="Hiltunen Thoren M."/>
            <person name="Johannesson H."/>
        </authorList>
    </citation>
    <scope>NUCLEOTIDE SEQUENCE</scope>
    <source>
        <strain evidence="11">CBS 990.96</strain>
    </source>
</reference>
<evidence type="ECO:0000256" key="7">
    <source>
        <dbReference type="ARBA" id="ARBA00023136"/>
    </source>
</evidence>
<keyword evidence="5" id="KW-0378">Hydrolase</keyword>
<reference evidence="11" key="2">
    <citation type="submission" date="2023-05" db="EMBL/GenBank/DDBJ databases">
        <authorList>
            <consortium name="Lawrence Berkeley National Laboratory"/>
            <person name="Steindorff A."/>
            <person name="Hensen N."/>
            <person name="Bonometti L."/>
            <person name="Westerberg I."/>
            <person name="Brannstrom I.O."/>
            <person name="Guillou S."/>
            <person name="Cros-Aarteil S."/>
            <person name="Calhoun S."/>
            <person name="Haridas S."/>
            <person name="Kuo A."/>
            <person name="Mondo S."/>
            <person name="Pangilinan J."/>
            <person name="Riley R."/>
            <person name="Labutti K."/>
            <person name="Andreopoulos B."/>
            <person name="Lipzen A."/>
            <person name="Chen C."/>
            <person name="Yanf M."/>
            <person name="Daum C."/>
            <person name="Ng V."/>
            <person name="Clum A."/>
            <person name="Ohm R."/>
            <person name="Martin F."/>
            <person name="Silar P."/>
            <person name="Natvig D."/>
            <person name="Lalanne C."/>
            <person name="Gautier V."/>
            <person name="Ament-Velasquez S.L."/>
            <person name="Kruys A."/>
            <person name="Hutchinson M.I."/>
            <person name="Powell A.J."/>
            <person name="Barry K."/>
            <person name="Miller A.N."/>
            <person name="Grigoriev I.V."/>
            <person name="Debuchy R."/>
            <person name="Gladieux P."/>
            <person name="Thoren M.H."/>
            <person name="Johannesson H."/>
        </authorList>
    </citation>
    <scope>NUCLEOTIDE SEQUENCE</scope>
    <source>
        <strain evidence="11">CBS 990.96</strain>
    </source>
</reference>
<dbReference type="Proteomes" id="UP001301958">
    <property type="component" value="Unassembled WGS sequence"/>
</dbReference>
<dbReference type="PANTHER" id="PTHR46187">
    <property type="entry name" value="ALKALINE CERAMIDASE 3"/>
    <property type="match status" value="1"/>
</dbReference>
<feature type="binding site" evidence="8">
    <location>
        <position position="31"/>
    </location>
    <ligand>
        <name>Ca(2+)</name>
        <dbReference type="ChEBI" id="CHEBI:29108"/>
    </ligand>
</feature>
<dbReference type="GO" id="GO:0005789">
    <property type="term" value="C:endoplasmic reticulum membrane"/>
    <property type="evidence" value="ECO:0007669"/>
    <property type="project" value="TreeGrafter"/>
</dbReference>
<evidence type="ECO:0000256" key="1">
    <source>
        <dbReference type="ARBA" id="ARBA00004141"/>
    </source>
</evidence>
<feature type="transmembrane region" description="Helical" evidence="10">
    <location>
        <begin position="151"/>
        <end position="174"/>
    </location>
</feature>